<evidence type="ECO:0000313" key="1">
    <source>
        <dbReference type="EMBL" id="KRZ58592.1"/>
    </source>
</evidence>
<gene>
    <name evidence="1" type="ORF">T02_12594</name>
</gene>
<sequence length="70" mass="7941">MLLGHLHTGTGKGMKNEYCVVSNECIHILELGFLQQNCSYFLHVICICANDNVCCGKTIFDLIVENWFFV</sequence>
<reference evidence="1 2" key="1">
    <citation type="submission" date="2015-05" db="EMBL/GenBank/DDBJ databases">
        <title>Evolution of Trichinella species and genotypes.</title>
        <authorList>
            <person name="Korhonen P.K."/>
            <person name="Edoardo P."/>
            <person name="Giuseppe L.R."/>
            <person name="Gasser R.B."/>
        </authorList>
    </citation>
    <scope>NUCLEOTIDE SEQUENCE [LARGE SCALE GENOMIC DNA]</scope>
    <source>
        <strain evidence="1">ISS10</strain>
    </source>
</reference>
<name>A0A0V1LGE7_9BILA</name>
<keyword evidence="2" id="KW-1185">Reference proteome</keyword>
<dbReference type="OrthoDB" id="7788983at2759"/>
<dbReference type="EMBL" id="JYDW01000055">
    <property type="protein sequence ID" value="KRZ58592.1"/>
    <property type="molecule type" value="Genomic_DNA"/>
</dbReference>
<accession>A0A0V1LGE7</accession>
<dbReference type="AlphaFoldDB" id="A0A0V1LGE7"/>
<evidence type="ECO:0000313" key="2">
    <source>
        <dbReference type="Proteomes" id="UP000054721"/>
    </source>
</evidence>
<dbReference type="Proteomes" id="UP000054721">
    <property type="component" value="Unassembled WGS sequence"/>
</dbReference>
<proteinExistence type="predicted"/>
<comment type="caution">
    <text evidence="1">The sequence shown here is derived from an EMBL/GenBank/DDBJ whole genome shotgun (WGS) entry which is preliminary data.</text>
</comment>
<protein>
    <submittedName>
        <fullName evidence="1">Uncharacterized protein</fullName>
    </submittedName>
</protein>
<organism evidence="1 2">
    <name type="scientific">Trichinella nativa</name>
    <dbReference type="NCBI Taxonomy" id="6335"/>
    <lineage>
        <taxon>Eukaryota</taxon>
        <taxon>Metazoa</taxon>
        <taxon>Ecdysozoa</taxon>
        <taxon>Nematoda</taxon>
        <taxon>Enoplea</taxon>
        <taxon>Dorylaimia</taxon>
        <taxon>Trichinellida</taxon>
        <taxon>Trichinellidae</taxon>
        <taxon>Trichinella</taxon>
    </lineage>
</organism>